<dbReference type="Proteomes" id="UP000287533">
    <property type="component" value="Unassembled WGS sequence"/>
</dbReference>
<dbReference type="SUPFAM" id="SSF53850">
    <property type="entry name" value="Periplasmic binding protein-like II"/>
    <property type="match status" value="1"/>
</dbReference>
<proteinExistence type="inferred from homology"/>
<comment type="caution">
    <text evidence="5">The sequence shown here is derived from an EMBL/GenBank/DDBJ whole genome shotgun (WGS) entry which is preliminary data.</text>
</comment>
<keyword evidence="6" id="KW-1185">Reference proteome</keyword>
<name>A0A430FL50_9BIFI</name>
<dbReference type="PANTHER" id="PTHR43649:SF14">
    <property type="entry name" value="BLR3389 PROTEIN"/>
    <property type="match status" value="1"/>
</dbReference>
<sequence>MKHSVKAIAAVASAAMLIPLAACGSSSNTSSNTATTNKDDISGNITVWGWGEGMDELVKGFEKAYPNVKVKYSSTGTASDTATALQNAVAAGNGIPDVCMLQGTDVAQFAIGNSIDDLSAYGADKLADEYSAGAWGKLQINDKPYGMPIDSGPMVFFYNKAIFEKAGITEAPKTWDEYYEDAKKIHALGDEYYITNNSGNTDSYSEFNAMLWQAGANPVTVDGENLTIDFTDKNADKAIELQQKLIDEGLVNTSIGNWTDDWNRSLNDGTTASLAIGAWMPINLENGAPDQKGNWVAAPMPQWDADNPVGAEDGGSALTIPTKGDNNNKAAAWAFVNYETHGDGAQIMADTGTFPALKKILESDDFQNKTDDYFGGQQVNKVLSEAADLDVTAYTFLPFSAHAQAVYGDYIAPAYQGKTTLKDALASYQKALVEYGTNQGYTVNK</sequence>
<keyword evidence="3 4" id="KW-0732">Signal</keyword>
<evidence type="ECO:0000256" key="4">
    <source>
        <dbReference type="SAM" id="SignalP"/>
    </source>
</evidence>
<protein>
    <submittedName>
        <fullName evidence="5">ABC transporter substrate-binding protein</fullName>
    </submittedName>
</protein>
<accession>A0A430FL50</accession>
<dbReference type="Gene3D" id="3.40.190.10">
    <property type="entry name" value="Periplasmic binding protein-like II"/>
    <property type="match status" value="1"/>
</dbReference>
<dbReference type="Pfam" id="PF01547">
    <property type="entry name" value="SBP_bac_1"/>
    <property type="match status" value="1"/>
</dbReference>
<dbReference type="EMBL" id="QXGL01000002">
    <property type="protein sequence ID" value="RSX53576.1"/>
    <property type="molecule type" value="Genomic_DNA"/>
</dbReference>
<organism evidence="5 6">
    <name type="scientific">Bifidobacterium goeldii</name>
    <dbReference type="NCBI Taxonomy" id="2306975"/>
    <lineage>
        <taxon>Bacteria</taxon>
        <taxon>Bacillati</taxon>
        <taxon>Actinomycetota</taxon>
        <taxon>Actinomycetes</taxon>
        <taxon>Bifidobacteriales</taxon>
        <taxon>Bifidobacteriaceae</taxon>
        <taxon>Bifidobacterium</taxon>
    </lineage>
</organism>
<evidence type="ECO:0000313" key="6">
    <source>
        <dbReference type="Proteomes" id="UP000287533"/>
    </source>
</evidence>
<feature type="chain" id="PRO_5019543123" evidence="4">
    <location>
        <begin position="25"/>
        <end position="445"/>
    </location>
</feature>
<evidence type="ECO:0000256" key="1">
    <source>
        <dbReference type="ARBA" id="ARBA00008520"/>
    </source>
</evidence>
<evidence type="ECO:0000256" key="2">
    <source>
        <dbReference type="ARBA" id="ARBA00022448"/>
    </source>
</evidence>
<evidence type="ECO:0000313" key="5">
    <source>
        <dbReference type="EMBL" id="RSX53576.1"/>
    </source>
</evidence>
<dbReference type="CDD" id="cd13585">
    <property type="entry name" value="PBP2_TMBP_like"/>
    <property type="match status" value="1"/>
</dbReference>
<dbReference type="PANTHER" id="PTHR43649">
    <property type="entry name" value="ARABINOSE-BINDING PROTEIN-RELATED"/>
    <property type="match status" value="1"/>
</dbReference>
<dbReference type="InterPro" id="IPR006061">
    <property type="entry name" value="SBP_1_CS"/>
</dbReference>
<dbReference type="InterPro" id="IPR006059">
    <property type="entry name" value="SBP"/>
</dbReference>
<dbReference type="OrthoDB" id="2515046at2"/>
<comment type="similarity">
    <text evidence="1">Belongs to the bacterial solute-binding protein 1 family.</text>
</comment>
<keyword evidence="2" id="KW-0813">Transport</keyword>
<dbReference type="PROSITE" id="PS01037">
    <property type="entry name" value="SBP_BACTERIAL_1"/>
    <property type="match status" value="1"/>
</dbReference>
<reference evidence="5 6" key="1">
    <citation type="submission" date="2018-09" db="EMBL/GenBank/DDBJ databases">
        <title>Characterization of the phylogenetic diversity of five novel species belonging to the genus Bifidobacterium.</title>
        <authorList>
            <person name="Lugli G.A."/>
            <person name="Duranti S."/>
            <person name="Milani C."/>
        </authorList>
    </citation>
    <scope>NUCLEOTIDE SEQUENCE [LARGE SCALE GENOMIC DNA]</scope>
    <source>
        <strain evidence="5 6">2034B</strain>
    </source>
</reference>
<gene>
    <name evidence="5" type="ORF">D2E25_0899</name>
</gene>
<feature type="signal peptide" evidence="4">
    <location>
        <begin position="1"/>
        <end position="24"/>
    </location>
</feature>
<dbReference type="InterPro" id="IPR050490">
    <property type="entry name" value="Bact_solute-bd_prot1"/>
</dbReference>
<evidence type="ECO:0000256" key="3">
    <source>
        <dbReference type="ARBA" id="ARBA00022729"/>
    </source>
</evidence>
<dbReference type="GO" id="GO:0055085">
    <property type="term" value="P:transmembrane transport"/>
    <property type="evidence" value="ECO:0007669"/>
    <property type="project" value="InterPro"/>
</dbReference>
<dbReference type="RefSeq" id="WP_125980244.1">
    <property type="nucleotide sequence ID" value="NZ_QXGL01000002.1"/>
</dbReference>
<dbReference type="AlphaFoldDB" id="A0A430FL50"/>